<accession>A0A495J2L5</accession>
<name>A0A495J2L5_9SPHI</name>
<keyword evidence="2" id="KW-1185">Reference proteome</keyword>
<evidence type="ECO:0000313" key="1">
    <source>
        <dbReference type="EMBL" id="RKR83210.1"/>
    </source>
</evidence>
<dbReference type="AlphaFoldDB" id="A0A495J2L5"/>
<gene>
    <name evidence="1" type="ORF">BDD43_3412</name>
</gene>
<dbReference type="RefSeq" id="WP_121198731.1">
    <property type="nucleotide sequence ID" value="NZ_RBKU01000001.1"/>
</dbReference>
<proteinExistence type="predicted"/>
<protein>
    <submittedName>
        <fullName evidence="1">Uncharacterized protein</fullName>
    </submittedName>
</protein>
<comment type="caution">
    <text evidence="1">The sequence shown here is derived from an EMBL/GenBank/DDBJ whole genome shotgun (WGS) entry which is preliminary data.</text>
</comment>
<dbReference type="EMBL" id="RBKU01000001">
    <property type="protein sequence ID" value="RKR83210.1"/>
    <property type="molecule type" value="Genomic_DNA"/>
</dbReference>
<organism evidence="1 2">
    <name type="scientific">Mucilaginibacter gracilis</name>
    <dbReference type="NCBI Taxonomy" id="423350"/>
    <lineage>
        <taxon>Bacteria</taxon>
        <taxon>Pseudomonadati</taxon>
        <taxon>Bacteroidota</taxon>
        <taxon>Sphingobacteriia</taxon>
        <taxon>Sphingobacteriales</taxon>
        <taxon>Sphingobacteriaceae</taxon>
        <taxon>Mucilaginibacter</taxon>
    </lineage>
</organism>
<evidence type="ECO:0000313" key="2">
    <source>
        <dbReference type="Proteomes" id="UP000268007"/>
    </source>
</evidence>
<reference evidence="1 2" key="1">
    <citation type="submission" date="2018-10" db="EMBL/GenBank/DDBJ databases">
        <title>Genomic Encyclopedia of Archaeal and Bacterial Type Strains, Phase II (KMG-II): from individual species to whole genera.</title>
        <authorList>
            <person name="Goeker M."/>
        </authorList>
    </citation>
    <scope>NUCLEOTIDE SEQUENCE [LARGE SCALE GENOMIC DNA]</scope>
    <source>
        <strain evidence="1 2">DSM 18602</strain>
    </source>
</reference>
<sequence length="89" mass="10257">MKNTPTSSDRKRLTYADLLEFKQKMESAKITPQDWPGNAVVYEAKDVPGLYRVAYPMPRRKFVFCPACDMEKRGAKGLLMIPHNCNVYE</sequence>
<dbReference type="Proteomes" id="UP000268007">
    <property type="component" value="Unassembled WGS sequence"/>
</dbReference>